<dbReference type="OrthoDB" id="9809799at2"/>
<name>A0A239KG56_9PSED</name>
<feature type="transmembrane region" description="Helical" evidence="6">
    <location>
        <begin position="67"/>
        <end position="85"/>
    </location>
</feature>
<evidence type="ECO:0000313" key="9">
    <source>
        <dbReference type="Proteomes" id="UP000198407"/>
    </source>
</evidence>
<dbReference type="Proteomes" id="UP000198407">
    <property type="component" value="Unassembled WGS sequence"/>
</dbReference>
<comment type="subcellular location">
    <subcellularLocation>
        <location evidence="1 6">Cell membrane</location>
        <topology evidence="1 6">Multi-pass membrane protein</topology>
    </subcellularLocation>
</comment>
<dbReference type="GO" id="GO:0005886">
    <property type="term" value="C:plasma membrane"/>
    <property type="evidence" value="ECO:0007669"/>
    <property type="project" value="UniProtKB-SubCell"/>
</dbReference>
<evidence type="ECO:0000256" key="6">
    <source>
        <dbReference type="RuleBase" id="RU363032"/>
    </source>
</evidence>
<dbReference type="InterPro" id="IPR043429">
    <property type="entry name" value="ArtM/GltK/GlnP/TcyL/YhdX-like"/>
</dbReference>
<evidence type="ECO:0000256" key="4">
    <source>
        <dbReference type="ARBA" id="ARBA00022989"/>
    </source>
</evidence>
<evidence type="ECO:0000313" key="8">
    <source>
        <dbReference type="EMBL" id="SNT16629.1"/>
    </source>
</evidence>
<gene>
    <name evidence="8" type="ORF">SAMN05444352_12672</name>
</gene>
<feature type="transmembrane region" description="Helical" evidence="6">
    <location>
        <begin position="20"/>
        <end position="46"/>
    </location>
</feature>
<dbReference type="Pfam" id="PF00528">
    <property type="entry name" value="BPD_transp_1"/>
    <property type="match status" value="1"/>
</dbReference>
<feature type="transmembrane region" description="Helical" evidence="6">
    <location>
        <begin position="158"/>
        <end position="177"/>
    </location>
</feature>
<evidence type="ECO:0000256" key="3">
    <source>
        <dbReference type="ARBA" id="ARBA00022970"/>
    </source>
</evidence>
<dbReference type="CDD" id="cd06261">
    <property type="entry name" value="TM_PBP2"/>
    <property type="match status" value="1"/>
</dbReference>
<keyword evidence="6" id="KW-0813">Transport</keyword>
<evidence type="ECO:0000256" key="1">
    <source>
        <dbReference type="ARBA" id="ARBA00004651"/>
    </source>
</evidence>
<dbReference type="InterPro" id="IPR035906">
    <property type="entry name" value="MetI-like_sf"/>
</dbReference>
<dbReference type="PANTHER" id="PTHR30614:SF0">
    <property type="entry name" value="L-CYSTINE TRANSPORT SYSTEM PERMEASE PROTEIN TCYL"/>
    <property type="match status" value="1"/>
</dbReference>
<dbReference type="PANTHER" id="PTHR30614">
    <property type="entry name" value="MEMBRANE COMPONENT OF AMINO ACID ABC TRANSPORTER"/>
    <property type="match status" value="1"/>
</dbReference>
<protein>
    <submittedName>
        <fullName evidence="8">Amino acid ABC transporter membrane protein 2, PAAT family</fullName>
    </submittedName>
</protein>
<dbReference type="PROSITE" id="PS50928">
    <property type="entry name" value="ABC_TM1"/>
    <property type="match status" value="1"/>
</dbReference>
<keyword evidence="2 6" id="KW-0812">Transmembrane</keyword>
<dbReference type="STRING" id="1215104.GCA_000730585_00395"/>
<sequence length="228" mass="25082">MFAEDALWRLFWQWLPSLGAGFALNIGMGLLAMAVASLAGGALALLQVLAPTPVANLAGHLGRGLRNLPWLVVMFYVAYLLPYEVQVGGHWLQLADWLKVALGLALPASGYVAEMLRGALRTVPLGQWEAALALGLSRRQTLRRVILPQALRSVLPPWMNLFCTLCMSTSLGSLLGVEELMSVLQSHLSGQLRADVLLPAYALAFAAFFLFVYPLARWARYLELRWSH</sequence>
<dbReference type="GO" id="GO:0055085">
    <property type="term" value="P:transmembrane transport"/>
    <property type="evidence" value="ECO:0007669"/>
    <property type="project" value="InterPro"/>
</dbReference>
<evidence type="ECO:0000256" key="2">
    <source>
        <dbReference type="ARBA" id="ARBA00022692"/>
    </source>
</evidence>
<reference evidence="9" key="1">
    <citation type="submission" date="2017-06" db="EMBL/GenBank/DDBJ databases">
        <authorList>
            <person name="Varghese N."/>
            <person name="Submissions S."/>
        </authorList>
    </citation>
    <scope>NUCLEOTIDE SEQUENCE [LARGE SCALE GENOMIC DNA]</scope>
    <source>
        <strain evidence="9">DSM 22348</strain>
    </source>
</reference>
<organism evidence="8 9">
    <name type="scientific">Pseudomonas japonica</name>
    <dbReference type="NCBI Taxonomy" id="256466"/>
    <lineage>
        <taxon>Bacteria</taxon>
        <taxon>Pseudomonadati</taxon>
        <taxon>Pseudomonadota</taxon>
        <taxon>Gammaproteobacteria</taxon>
        <taxon>Pseudomonadales</taxon>
        <taxon>Pseudomonadaceae</taxon>
        <taxon>Pseudomonas</taxon>
    </lineage>
</organism>
<dbReference type="AlphaFoldDB" id="A0A239KG56"/>
<comment type="similarity">
    <text evidence="6">Belongs to the binding-protein-dependent transport system permease family.</text>
</comment>
<dbReference type="EMBL" id="FZOL01000026">
    <property type="protein sequence ID" value="SNT16629.1"/>
    <property type="molecule type" value="Genomic_DNA"/>
</dbReference>
<accession>A0A239KG56</accession>
<feature type="transmembrane region" description="Helical" evidence="6">
    <location>
        <begin position="197"/>
        <end position="216"/>
    </location>
</feature>
<feature type="domain" description="ABC transmembrane type-1" evidence="7">
    <location>
        <begin position="22"/>
        <end position="216"/>
    </location>
</feature>
<keyword evidence="5 6" id="KW-0472">Membrane</keyword>
<proteinExistence type="inferred from homology"/>
<evidence type="ECO:0000259" key="7">
    <source>
        <dbReference type="PROSITE" id="PS50928"/>
    </source>
</evidence>
<evidence type="ECO:0000256" key="5">
    <source>
        <dbReference type="ARBA" id="ARBA00023136"/>
    </source>
</evidence>
<keyword evidence="3" id="KW-0029">Amino-acid transport</keyword>
<dbReference type="Gene3D" id="1.10.3720.10">
    <property type="entry name" value="MetI-like"/>
    <property type="match status" value="1"/>
</dbReference>
<dbReference type="InterPro" id="IPR000515">
    <property type="entry name" value="MetI-like"/>
</dbReference>
<dbReference type="RefSeq" id="WP_042129900.1">
    <property type="nucleotide sequence ID" value="NZ_FZOL01000026.1"/>
</dbReference>
<dbReference type="GO" id="GO:0006865">
    <property type="term" value="P:amino acid transport"/>
    <property type="evidence" value="ECO:0007669"/>
    <property type="project" value="UniProtKB-KW"/>
</dbReference>
<keyword evidence="9" id="KW-1185">Reference proteome</keyword>
<keyword evidence="4 6" id="KW-1133">Transmembrane helix</keyword>
<dbReference type="SUPFAM" id="SSF161098">
    <property type="entry name" value="MetI-like"/>
    <property type="match status" value="1"/>
</dbReference>